<feature type="region of interest" description="Disordered" evidence="4">
    <location>
        <begin position="398"/>
        <end position="452"/>
    </location>
</feature>
<keyword evidence="3" id="KW-0902">Two-component regulatory system</keyword>
<dbReference type="SUPFAM" id="SSF55874">
    <property type="entry name" value="ATPase domain of HSP90 chaperone/DNA topoisomerase II/histidine kinase"/>
    <property type="match status" value="1"/>
</dbReference>
<evidence type="ECO:0000259" key="6">
    <source>
        <dbReference type="Pfam" id="PF02518"/>
    </source>
</evidence>
<dbReference type="InterPro" id="IPR036890">
    <property type="entry name" value="HATPase_C_sf"/>
</dbReference>
<dbReference type="InterPro" id="IPR003594">
    <property type="entry name" value="HATPase_dom"/>
</dbReference>
<dbReference type="PANTHER" id="PTHR24421:SF59">
    <property type="entry name" value="OXYGEN SENSOR HISTIDINE KINASE NREB"/>
    <property type="match status" value="1"/>
</dbReference>
<dbReference type="AlphaFoldDB" id="A0A4Z1RHZ5"/>
<dbReference type="Pfam" id="PF02518">
    <property type="entry name" value="HATPase_c"/>
    <property type="match status" value="1"/>
</dbReference>
<feature type="transmembrane region" description="Helical" evidence="5">
    <location>
        <begin position="12"/>
        <end position="32"/>
    </location>
</feature>
<evidence type="ECO:0000256" key="5">
    <source>
        <dbReference type="SAM" id="Phobius"/>
    </source>
</evidence>
<dbReference type="Proteomes" id="UP000298681">
    <property type="component" value="Unassembled WGS sequence"/>
</dbReference>
<evidence type="ECO:0000256" key="3">
    <source>
        <dbReference type="ARBA" id="ARBA00023012"/>
    </source>
</evidence>
<dbReference type="GO" id="GO:0016020">
    <property type="term" value="C:membrane"/>
    <property type="evidence" value="ECO:0007669"/>
    <property type="project" value="InterPro"/>
</dbReference>
<organism evidence="8 9">
    <name type="scientific">Luteimonas yindakuii</name>
    <dbReference type="NCBI Taxonomy" id="2565782"/>
    <lineage>
        <taxon>Bacteria</taxon>
        <taxon>Pseudomonadati</taxon>
        <taxon>Pseudomonadota</taxon>
        <taxon>Gammaproteobacteria</taxon>
        <taxon>Lysobacterales</taxon>
        <taxon>Lysobacteraceae</taxon>
        <taxon>Luteimonas</taxon>
    </lineage>
</organism>
<evidence type="ECO:0000313" key="9">
    <source>
        <dbReference type="Proteomes" id="UP000298681"/>
    </source>
</evidence>
<dbReference type="GO" id="GO:0046983">
    <property type="term" value="F:protein dimerization activity"/>
    <property type="evidence" value="ECO:0007669"/>
    <property type="project" value="InterPro"/>
</dbReference>
<dbReference type="Gene3D" id="1.20.5.1930">
    <property type="match status" value="1"/>
</dbReference>
<name>A0A4Z1RHZ5_9GAMM</name>
<feature type="transmembrane region" description="Helical" evidence="5">
    <location>
        <begin position="150"/>
        <end position="170"/>
    </location>
</feature>
<feature type="domain" description="Signal transduction histidine kinase subgroup 3 dimerisation and phosphoacceptor" evidence="7">
    <location>
        <begin position="202"/>
        <end position="265"/>
    </location>
</feature>
<dbReference type="GO" id="GO:0000155">
    <property type="term" value="F:phosphorelay sensor kinase activity"/>
    <property type="evidence" value="ECO:0007669"/>
    <property type="project" value="InterPro"/>
</dbReference>
<dbReference type="PANTHER" id="PTHR24421">
    <property type="entry name" value="NITRATE/NITRITE SENSOR PROTEIN NARX-RELATED"/>
    <property type="match status" value="1"/>
</dbReference>
<dbReference type="Gene3D" id="3.30.565.10">
    <property type="entry name" value="Histidine kinase-like ATPase, C-terminal domain"/>
    <property type="match status" value="1"/>
</dbReference>
<keyword evidence="2 8" id="KW-0418">Kinase</keyword>
<evidence type="ECO:0000256" key="4">
    <source>
        <dbReference type="SAM" id="MobiDB-lite"/>
    </source>
</evidence>
<accession>A0A4Z1RHZ5</accession>
<keyword evidence="5" id="KW-0812">Transmembrane</keyword>
<sequence length="452" mass="49658">MIQHLNNNRLLRYAGLFTWGVIGLPLLVRTVTQADLAVPEAGQGAFLSSAMRAWLAWGVFGLSYAWLTRGLGERRIGALDHLLTALLAGSAIAISYYSQSGLGSILLMVVACVLPWLMPVWLGVALLVACEFVIVPVYLRGLDFSWLEALLQASLYAGFTGFAFVTGLVARQQAQARDEQRRLNSELRATRALLAESVRVNERTRISRELHDLLGHHLTALSLNLEVANHLTSGTAQEHVQQAHTLAKLLLSDVREAVSQLRDDDAIDLGATLRPLAENVPALRIHMEMPEPFLLDDPERAHVLLRCTQEIITNAVRHAQAEQLWLRYSLRADGVHLDARDDGRGAEVANVGNGLRGMRERLAAYGGTVGIDTAPGRGFQLELQLPLSAPAERVARAAEGARVVPRRGRQQHESRQQDRQQHDRQQHDPSGAGDAAGTSIEGERHDPRLSGR</sequence>
<keyword evidence="5" id="KW-1133">Transmembrane helix</keyword>
<dbReference type="CDD" id="cd16917">
    <property type="entry name" value="HATPase_UhpB-NarQ-NarX-like"/>
    <property type="match status" value="1"/>
</dbReference>
<feature type="transmembrane region" description="Helical" evidence="5">
    <location>
        <begin position="105"/>
        <end position="138"/>
    </location>
</feature>
<feature type="transmembrane region" description="Helical" evidence="5">
    <location>
        <begin position="44"/>
        <end position="67"/>
    </location>
</feature>
<evidence type="ECO:0000256" key="2">
    <source>
        <dbReference type="ARBA" id="ARBA00022777"/>
    </source>
</evidence>
<evidence type="ECO:0000259" key="7">
    <source>
        <dbReference type="Pfam" id="PF07730"/>
    </source>
</evidence>
<dbReference type="InterPro" id="IPR050482">
    <property type="entry name" value="Sensor_HK_TwoCompSys"/>
</dbReference>
<protein>
    <submittedName>
        <fullName evidence="8">Sensor histidine kinase</fullName>
    </submittedName>
</protein>
<gene>
    <name evidence="8" type="ORF">E4582_05800</name>
</gene>
<feature type="compositionally biased region" description="Basic and acidic residues" evidence="4">
    <location>
        <begin position="410"/>
        <end position="427"/>
    </location>
</feature>
<feature type="compositionally biased region" description="Basic and acidic residues" evidence="4">
    <location>
        <begin position="441"/>
        <end position="452"/>
    </location>
</feature>
<feature type="domain" description="Histidine kinase/HSP90-like ATPase" evidence="6">
    <location>
        <begin position="304"/>
        <end position="388"/>
    </location>
</feature>
<dbReference type="EMBL" id="SPUH01000001">
    <property type="protein sequence ID" value="TKS54327.1"/>
    <property type="molecule type" value="Genomic_DNA"/>
</dbReference>
<proteinExistence type="predicted"/>
<evidence type="ECO:0000313" key="8">
    <source>
        <dbReference type="EMBL" id="TKS54327.1"/>
    </source>
</evidence>
<evidence type="ECO:0000256" key="1">
    <source>
        <dbReference type="ARBA" id="ARBA00022679"/>
    </source>
</evidence>
<keyword evidence="1" id="KW-0808">Transferase</keyword>
<dbReference type="InterPro" id="IPR011712">
    <property type="entry name" value="Sig_transdc_His_kin_sub3_dim/P"/>
</dbReference>
<comment type="caution">
    <text evidence="8">The sequence shown here is derived from an EMBL/GenBank/DDBJ whole genome shotgun (WGS) entry which is preliminary data.</text>
</comment>
<dbReference type="Pfam" id="PF07730">
    <property type="entry name" value="HisKA_3"/>
    <property type="match status" value="1"/>
</dbReference>
<reference evidence="8 9" key="1">
    <citation type="submission" date="2019-01" db="EMBL/GenBank/DDBJ databases">
        <authorList>
            <person name="Zhang S."/>
        </authorList>
    </citation>
    <scope>NUCLEOTIDE SEQUENCE [LARGE SCALE GENOMIC DNA]</scope>
    <source>
        <strain evidence="8 9">1626</strain>
    </source>
</reference>
<keyword evidence="9" id="KW-1185">Reference proteome</keyword>
<keyword evidence="5" id="KW-0472">Membrane</keyword>
<feature type="transmembrane region" description="Helical" evidence="5">
    <location>
        <begin position="79"/>
        <end position="99"/>
    </location>
</feature>